<keyword evidence="1" id="KW-0805">Transcription regulation</keyword>
<feature type="domain" description="HTH TFE/IIEalpha-type" evidence="4">
    <location>
        <begin position="58"/>
        <end position="148"/>
    </location>
</feature>
<dbReference type="AlphaFoldDB" id="A0AAW2H8U1"/>
<evidence type="ECO:0000256" key="1">
    <source>
        <dbReference type="ARBA" id="ARBA00023015"/>
    </source>
</evidence>
<dbReference type="InterPro" id="IPR002853">
    <property type="entry name" value="TFIIE_asu"/>
</dbReference>
<dbReference type="PANTHER" id="PTHR13097">
    <property type="entry name" value="TRANSCRIPTION INITIATION FACTOR IIE, ALPHA SUBUNIT"/>
    <property type="match status" value="1"/>
</dbReference>
<dbReference type="GO" id="GO:0006367">
    <property type="term" value="P:transcription initiation at RNA polymerase II promoter"/>
    <property type="evidence" value="ECO:0007669"/>
    <property type="project" value="InterPro"/>
</dbReference>
<evidence type="ECO:0000256" key="2">
    <source>
        <dbReference type="ARBA" id="ARBA00023163"/>
    </source>
</evidence>
<reference evidence="5" key="1">
    <citation type="journal article" date="2024" name="Gigascience">
        <title>Chromosome-level genome of the poultry shaft louse Menopon gallinae provides insight into the host-switching and adaptive evolution of parasitic lice.</title>
        <authorList>
            <person name="Xu Y."/>
            <person name="Ma L."/>
            <person name="Liu S."/>
            <person name="Liang Y."/>
            <person name="Liu Q."/>
            <person name="He Z."/>
            <person name="Tian L."/>
            <person name="Duan Y."/>
            <person name="Cai W."/>
            <person name="Li H."/>
            <person name="Song F."/>
        </authorList>
    </citation>
    <scope>NUCLEOTIDE SEQUENCE</scope>
    <source>
        <strain evidence="5">Cailab_2023a</strain>
    </source>
</reference>
<accession>A0AAW2H8U1</accession>
<dbReference type="PROSITE" id="PS51344">
    <property type="entry name" value="HTH_TFE_IIE"/>
    <property type="match status" value="1"/>
</dbReference>
<dbReference type="CDD" id="cd20557">
    <property type="entry name" value="CYCLIN_ScPCL1-like"/>
    <property type="match status" value="1"/>
</dbReference>
<dbReference type="SUPFAM" id="SSF57783">
    <property type="entry name" value="Zinc beta-ribbon"/>
    <property type="match status" value="1"/>
</dbReference>
<feature type="region of interest" description="Disordered" evidence="3">
    <location>
        <begin position="255"/>
        <end position="303"/>
    </location>
</feature>
<dbReference type="InterPro" id="IPR017919">
    <property type="entry name" value="TFIIE/TFIIEa_HTH"/>
</dbReference>
<gene>
    <name evidence="5" type="ORF">PYX00_011625</name>
</gene>
<dbReference type="GO" id="GO:0005673">
    <property type="term" value="C:transcription factor TFIIE complex"/>
    <property type="evidence" value="ECO:0007669"/>
    <property type="project" value="TreeGrafter"/>
</dbReference>
<evidence type="ECO:0000256" key="3">
    <source>
        <dbReference type="SAM" id="MobiDB-lite"/>
    </source>
</evidence>
<dbReference type="InterPro" id="IPR039997">
    <property type="entry name" value="TFE"/>
</dbReference>
<dbReference type="Pfam" id="PF02002">
    <property type="entry name" value="TFIIE_alpha"/>
    <property type="match status" value="1"/>
</dbReference>
<comment type="caution">
    <text evidence="5">The sequence shown here is derived from an EMBL/GenBank/DDBJ whole genome shotgun (WGS) entry which is preliminary data.</text>
</comment>
<dbReference type="SMART" id="SM00531">
    <property type="entry name" value="TFIIE"/>
    <property type="match status" value="1"/>
</dbReference>
<organism evidence="5">
    <name type="scientific">Menopon gallinae</name>
    <name type="common">poultry shaft louse</name>
    <dbReference type="NCBI Taxonomy" id="328185"/>
    <lineage>
        <taxon>Eukaryota</taxon>
        <taxon>Metazoa</taxon>
        <taxon>Ecdysozoa</taxon>
        <taxon>Arthropoda</taxon>
        <taxon>Hexapoda</taxon>
        <taxon>Insecta</taxon>
        <taxon>Pterygota</taxon>
        <taxon>Neoptera</taxon>
        <taxon>Paraneoptera</taxon>
        <taxon>Psocodea</taxon>
        <taxon>Troctomorpha</taxon>
        <taxon>Phthiraptera</taxon>
        <taxon>Amblycera</taxon>
        <taxon>Menoponidae</taxon>
        <taxon>Menopon</taxon>
    </lineage>
</organism>
<sequence length="530" mass="61029">MALVRTGCCPQAKQAGRKRAGDVLHDCSSTGFGAAPPPKSSFHYKNTGTIPMEYEDAMKRLLQHFIRKFYDTQHVIVVDILLEKLLMFDSELCASLKILPKEFSKIVFRLREDKLLRQETKIENRENNYQEIKQVFYINYKEIRDVIKYKIFKMTKQLEGEMGKTEEIFVCTTCKKEFSILDAQALMSGFLFKCDECQGLLEESRRVIENDPHNLYEKLMKSLKEIIDMLKEVDKHTIPSFDYFQALAVRRSREEAKDEPVPVSAEETVQVAEHSPVEEDISFEAPGSEDRGTDAAPRSSAATAIHADSSAYCTDVENSKKLRKNRELAMHTQTVTFCTLDEASCKRKCMPHHVSRFLRHMMIDNGTDVIVHALKKSRASFRHVFIAACIYRRSLKAYRLQLRGEESCISPAFATRIRKEHPRIFMEDSCVLFVISLVLGSKIIEDTVYSNHYWAELCLIPHDRIGWGEKYVLTLLNWNIEPREEEFAEMVGSFEGISGNTVLFAWKTQGCLMRRVRECVAIVTQCMGWC</sequence>
<dbReference type="PANTHER" id="PTHR13097:SF7">
    <property type="entry name" value="GENERAL TRANSCRIPTION FACTOR IIE SUBUNIT 1"/>
    <property type="match status" value="1"/>
</dbReference>
<dbReference type="InterPro" id="IPR024550">
    <property type="entry name" value="TFIIEa/SarR/Rpc3_HTH_dom"/>
</dbReference>
<protein>
    <recommendedName>
        <fullName evidence="4">HTH TFE/IIEalpha-type domain-containing protein</fullName>
    </recommendedName>
</protein>
<evidence type="ECO:0000259" key="4">
    <source>
        <dbReference type="PROSITE" id="PS51344"/>
    </source>
</evidence>
<dbReference type="Gene3D" id="1.10.472.10">
    <property type="entry name" value="Cyclin-like"/>
    <property type="match status" value="1"/>
</dbReference>
<dbReference type="EMBL" id="JARGDH010000006">
    <property type="protein sequence ID" value="KAL0265908.1"/>
    <property type="molecule type" value="Genomic_DNA"/>
</dbReference>
<keyword evidence="2" id="KW-0804">Transcription</keyword>
<proteinExistence type="predicted"/>
<name>A0AAW2H8U1_9NEOP</name>
<evidence type="ECO:0000313" key="5">
    <source>
        <dbReference type="EMBL" id="KAL0265908.1"/>
    </source>
</evidence>